<feature type="compositionally biased region" description="Low complexity" evidence="3">
    <location>
        <begin position="444"/>
        <end position="457"/>
    </location>
</feature>
<dbReference type="InterPro" id="IPR050216">
    <property type="entry name" value="LRR_domain-containing"/>
</dbReference>
<dbReference type="EMBL" id="JACASE010000004">
    <property type="protein sequence ID" value="KAF6475057.1"/>
    <property type="molecule type" value="Genomic_DNA"/>
</dbReference>
<keyword evidence="1" id="KW-0433">Leucine-rich repeat</keyword>
<dbReference type="Gene3D" id="3.80.10.10">
    <property type="entry name" value="Ribonuclease Inhibitor"/>
    <property type="match status" value="2"/>
</dbReference>
<dbReference type="AlphaFoldDB" id="A0A7J8HRU9"/>
<sequence>MAAAGLVAVATAADYSGPVASGGNLSGVNCGPSSGTGPGTGPVSWSRSLDRALEEAAVTGVLSLSGRKLREFPRAAANHDLTDTTRADLSRNRLSEIPIEVCHFVSLENFNLYQNCIRYIPEAILNLQALTFLNISRNQLSTLPVHLCNLPLKVLIAGNNKLVSLPEEIGHLRHLTELDVSGNEIQTIPSQIGNLEALRDLNVRRNHLVRLPEELAELPLIRLDFSCNKITTIPVCYRNLRHLQVITLDNNPLQSPPAQICIKGKVHIFKYLNIQACKIAPDLPDYDRRPLGFGSCHEELYSGRPYGALDSGFNSVDSGDKRWSGNEPTDEFSDLPLRVAEITKEQRLRRENQYQENRSNLVVTNGGVEHDLDQIDYIDSCTAEEDEDEIRRPKGLDSNSLSSQFMAYIEQRRITHEGSPIKPVPMREFQKAEDVRRYSHQNRVPVEPSSVLSLSPSHNQQKAPHSTQKQPPLDGECPFPSRRSQHTDDSALLVSLSGLNQVGFAATVPHSSASVPLKNDDRSNAVSSSPTTETGHVSPLLSSSAPTSDSADLLARQNSRQREEELELIDQLRKHIEYRLKVSLPCDLGAALTDGVVLCHLANHVRPRSVPSIHVPSPAVPKLTMAKCRRNVENFLEACRKIGVPQEQLCLPLHILEEKGLSQVAVTVQALLELAPPKQQQHQLSAV</sequence>
<dbReference type="CDD" id="cd21272">
    <property type="entry name" value="CH_LRCH3"/>
    <property type="match status" value="1"/>
</dbReference>
<feature type="region of interest" description="Disordered" evidence="3">
    <location>
        <begin position="512"/>
        <end position="562"/>
    </location>
</feature>
<protein>
    <submittedName>
        <fullName evidence="5">Leucine rich repeats and calponin homology domain containing 3</fullName>
    </submittedName>
</protein>
<dbReference type="InterPro" id="IPR001715">
    <property type="entry name" value="CH_dom"/>
</dbReference>
<evidence type="ECO:0000256" key="3">
    <source>
        <dbReference type="SAM" id="MobiDB-lite"/>
    </source>
</evidence>
<evidence type="ECO:0000256" key="1">
    <source>
        <dbReference type="ARBA" id="ARBA00022614"/>
    </source>
</evidence>
<dbReference type="InterPro" id="IPR001611">
    <property type="entry name" value="Leu-rich_rpt"/>
</dbReference>
<dbReference type="PANTHER" id="PTHR48051">
    <property type="match status" value="1"/>
</dbReference>
<dbReference type="PROSITE" id="PS50021">
    <property type="entry name" value="CH"/>
    <property type="match status" value="1"/>
</dbReference>
<evidence type="ECO:0000313" key="5">
    <source>
        <dbReference type="EMBL" id="KAF6475057.1"/>
    </source>
</evidence>
<dbReference type="InterPro" id="IPR036872">
    <property type="entry name" value="CH_dom_sf"/>
</dbReference>
<dbReference type="InterPro" id="IPR003591">
    <property type="entry name" value="Leu-rich_rpt_typical-subtyp"/>
</dbReference>
<evidence type="ECO:0000256" key="2">
    <source>
        <dbReference type="ARBA" id="ARBA00022737"/>
    </source>
</evidence>
<dbReference type="FunFam" id="1.10.418.10:FF:000021">
    <property type="entry name" value="Leucine-rich repeat and calponin homology domain-containing protein 1 isoform 3"/>
    <property type="match status" value="1"/>
</dbReference>
<dbReference type="InterPro" id="IPR032675">
    <property type="entry name" value="LRR_dom_sf"/>
</dbReference>
<keyword evidence="2" id="KW-0677">Repeat</keyword>
<evidence type="ECO:0000313" key="6">
    <source>
        <dbReference type="Proteomes" id="UP000593571"/>
    </source>
</evidence>
<dbReference type="PROSITE" id="PS51450">
    <property type="entry name" value="LRR"/>
    <property type="match status" value="1"/>
</dbReference>
<dbReference type="SMART" id="SM00364">
    <property type="entry name" value="LRR_BAC"/>
    <property type="match status" value="4"/>
</dbReference>
<dbReference type="SUPFAM" id="SSF47576">
    <property type="entry name" value="Calponin-homology domain, CH-domain"/>
    <property type="match status" value="1"/>
</dbReference>
<reference evidence="5 6" key="1">
    <citation type="journal article" date="2020" name="Nature">
        <title>Six reference-quality genomes reveal evolution of bat adaptations.</title>
        <authorList>
            <person name="Jebb D."/>
            <person name="Huang Z."/>
            <person name="Pippel M."/>
            <person name="Hughes G.M."/>
            <person name="Lavrichenko K."/>
            <person name="Devanna P."/>
            <person name="Winkler S."/>
            <person name="Jermiin L.S."/>
            <person name="Skirmuntt E.C."/>
            <person name="Katzourakis A."/>
            <person name="Burkitt-Gray L."/>
            <person name="Ray D.A."/>
            <person name="Sullivan K.A.M."/>
            <person name="Roscito J.G."/>
            <person name="Kirilenko B.M."/>
            <person name="Davalos L.M."/>
            <person name="Corthals A.P."/>
            <person name="Power M.L."/>
            <person name="Jones G."/>
            <person name="Ransome R.D."/>
            <person name="Dechmann D.K.N."/>
            <person name="Locatelli A.G."/>
            <person name="Puechmaille S.J."/>
            <person name="Fedrigo O."/>
            <person name="Jarvis E.D."/>
            <person name="Hiller M."/>
            <person name="Vernes S.C."/>
            <person name="Myers E.W."/>
            <person name="Teeling E.C."/>
        </authorList>
    </citation>
    <scope>NUCLEOTIDE SEQUENCE [LARGE SCALE GENOMIC DNA]</scope>
    <source>
        <strain evidence="5">MRouAeg1</strain>
        <tissue evidence="5">Muscle</tissue>
    </source>
</reference>
<dbReference type="Proteomes" id="UP000593571">
    <property type="component" value="Unassembled WGS sequence"/>
</dbReference>
<proteinExistence type="predicted"/>
<dbReference type="SMART" id="SM00369">
    <property type="entry name" value="LRR_TYP"/>
    <property type="match status" value="5"/>
</dbReference>
<dbReference type="FunFam" id="3.80.10.10:FF:000007">
    <property type="entry name" value="Leucine-rich repeat and calponin homology domain-containing protein 1 isoform 3"/>
    <property type="match status" value="1"/>
</dbReference>
<organism evidence="5 6">
    <name type="scientific">Rousettus aegyptiacus</name>
    <name type="common">Egyptian fruit bat</name>
    <name type="synonym">Pteropus aegyptiacus</name>
    <dbReference type="NCBI Taxonomy" id="9407"/>
    <lineage>
        <taxon>Eukaryota</taxon>
        <taxon>Metazoa</taxon>
        <taxon>Chordata</taxon>
        <taxon>Craniata</taxon>
        <taxon>Vertebrata</taxon>
        <taxon>Euteleostomi</taxon>
        <taxon>Mammalia</taxon>
        <taxon>Eutheria</taxon>
        <taxon>Laurasiatheria</taxon>
        <taxon>Chiroptera</taxon>
        <taxon>Yinpterochiroptera</taxon>
        <taxon>Pteropodoidea</taxon>
        <taxon>Pteropodidae</taxon>
        <taxon>Rousettinae</taxon>
        <taxon>Rousettus</taxon>
    </lineage>
</organism>
<dbReference type="SMART" id="SM00033">
    <property type="entry name" value="CH"/>
    <property type="match status" value="1"/>
</dbReference>
<name>A0A7J8HRU9_ROUAE</name>
<feature type="compositionally biased region" description="Polar residues" evidence="3">
    <location>
        <begin position="524"/>
        <end position="550"/>
    </location>
</feature>
<keyword evidence="6" id="KW-1185">Reference proteome</keyword>
<dbReference type="Pfam" id="PF13855">
    <property type="entry name" value="LRR_8"/>
    <property type="match status" value="2"/>
</dbReference>
<feature type="region of interest" description="Disordered" evidence="3">
    <location>
        <begin position="436"/>
        <end position="486"/>
    </location>
</feature>
<feature type="domain" description="Calponin-homology (CH)" evidence="4">
    <location>
        <begin position="562"/>
        <end position="675"/>
    </location>
</feature>
<dbReference type="Pfam" id="PF00307">
    <property type="entry name" value="CH"/>
    <property type="match status" value="1"/>
</dbReference>
<comment type="caution">
    <text evidence="5">The sequence shown here is derived from an EMBL/GenBank/DDBJ whole genome shotgun (WGS) entry which is preliminary data.</text>
</comment>
<dbReference type="SUPFAM" id="SSF52058">
    <property type="entry name" value="L domain-like"/>
    <property type="match status" value="1"/>
</dbReference>
<accession>A0A7J8HRU9</accession>
<feature type="compositionally biased region" description="Polar residues" evidence="3">
    <location>
        <begin position="458"/>
        <end position="470"/>
    </location>
</feature>
<evidence type="ECO:0000259" key="4">
    <source>
        <dbReference type="PROSITE" id="PS50021"/>
    </source>
</evidence>
<dbReference type="Gene3D" id="1.10.418.10">
    <property type="entry name" value="Calponin-like domain"/>
    <property type="match status" value="1"/>
</dbReference>
<dbReference type="GO" id="GO:0005737">
    <property type="term" value="C:cytoplasm"/>
    <property type="evidence" value="ECO:0007669"/>
    <property type="project" value="TreeGrafter"/>
</dbReference>
<dbReference type="PANTHER" id="PTHR48051:SF44">
    <property type="entry name" value="LEUCINE RICH REPEATS AND CALPONIN HOMOLOGY DOMAIN CONTAINING 3"/>
    <property type="match status" value="1"/>
</dbReference>
<gene>
    <name evidence="5" type="ORF">HJG63_012647</name>
</gene>